<name>A0A6C0JV75_9ZZZZ</name>
<evidence type="ECO:0000313" key="1">
    <source>
        <dbReference type="EMBL" id="QHU08716.1"/>
    </source>
</evidence>
<reference evidence="1" key="1">
    <citation type="journal article" date="2020" name="Nature">
        <title>Giant virus diversity and host interactions through global metagenomics.</title>
        <authorList>
            <person name="Schulz F."/>
            <person name="Roux S."/>
            <person name="Paez-Espino D."/>
            <person name="Jungbluth S."/>
            <person name="Walsh D.A."/>
            <person name="Denef V.J."/>
            <person name="McMahon K.D."/>
            <person name="Konstantinidis K.T."/>
            <person name="Eloe-Fadrosh E.A."/>
            <person name="Kyrpides N.C."/>
            <person name="Woyke T."/>
        </authorList>
    </citation>
    <scope>NUCLEOTIDE SEQUENCE</scope>
    <source>
        <strain evidence="1">GVMAG-S-1063924-116</strain>
    </source>
</reference>
<sequence>MLIKDQVLPSSSTLILSSINETHILSHETEERIAKYDVHVAIFNRINYGVFDPFCAPAPINRYGYPLMVEFILNQYHPPALSNCKPTRCFHGDKSLHESNLLQIDYMRSSTKPFCYFSSETSFCLESAKLLPKDILFEDVVSPKSTKGRIDFKRGTFNTVGLLTLGDFYGAMTLIVRHLENISGKCTSGSSRRFRSLNHLLSYKVKLSPSLPRFHNRKWIDYVFDRLYHAALATSCPHYKTMVSTLTFPEVLHITDAARLDLKSKLVTY</sequence>
<accession>A0A6C0JV75</accession>
<proteinExistence type="predicted"/>
<dbReference type="AlphaFoldDB" id="A0A6C0JV75"/>
<organism evidence="1">
    <name type="scientific">viral metagenome</name>
    <dbReference type="NCBI Taxonomy" id="1070528"/>
    <lineage>
        <taxon>unclassified sequences</taxon>
        <taxon>metagenomes</taxon>
        <taxon>organismal metagenomes</taxon>
    </lineage>
</organism>
<dbReference type="EMBL" id="MN740698">
    <property type="protein sequence ID" value="QHU08716.1"/>
    <property type="molecule type" value="Genomic_DNA"/>
</dbReference>
<protein>
    <submittedName>
        <fullName evidence="1">Uncharacterized protein</fullName>
    </submittedName>
</protein>